<reference evidence="2" key="1">
    <citation type="journal article" date="2016" name="Nature">
        <title>Genome evolution in the allotetraploid frog Xenopus laevis.</title>
        <authorList>
            <person name="Session A.M."/>
            <person name="Uno Y."/>
            <person name="Kwon T."/>
            <person name="Chapman J.A."/>
            <person name="Toyoda A."/>
            <person name="Takahashi S."/>
            <person name="Fukui A."/>
            <person name="Hikosaka A."/>
            <person name="Suzuki A."/>
            <person name="Kondo M."/>
            <person name="van Heeringen S.J."/>
            <person name="Quigley I."/>
            <person name="Heinz S."/>
            <person name="Ogino H."/>
            <person name="Ochi H."/>
            <person name="Hellsten U."/>
            <person name="Lyons J.B."/>
            <person name="Simakov O."/>
            <person name="Putnam N."/>
            <person name="Stites J."/>
            <person name="Kuroki Y."/>
            <person name="Tanaka T."/>
            <person name="Michiue T."/>
            <person name="Watanabe M."/>
            <person name="Bogdanovic O."/>
            <person name="Lister R."/>
            <person name="Georgiou G."/>
            <person name="Paranjpe S.S."/>
            <person name="van Kruijsbergen I."/>
            <person name="Shu S."/>
            <person name="Carlson J."/>
            <person name="Kinoshita T."/>
            <person name="Ohta Y."/>
            <person name="Mawaribuchi S."/>
            <person name="Jenkins J."/>
            <person name="Grimwood J."/>
            <person name="Schmutz J."/>
            <person name="Mitros T."/>
            <person name="Mozaffari S.V."/>
            <person name="Suzuki Y."/>
            <person name="Haramoto Y."/>
            <person name="Yamamoto T.S."/>
            <person name="Takagi C."/>
            <person name="Heald R."/>
            <person name="Miller K."/>
            <person name="Haudenschild C."/>
            <person name="Kitzman J."/>
            <person name="Nakayama T."/>
            <person name="Izutsu Y."/>
            <person name="Robert J."/>
            <person name="Fortriede J."/>
            <person name="Burns K."/>
            <person name="Lotay V."/>
            <person name="Karimi K."/>
            <person name="Yasuoka Y."/>
            <person name="Dichmann D.S."/>
            <person name="Flajnik M.F."/>
            <person name="Houston D.W."/>
            <person name="Shendure J."/>
            <person name="DuPasquier L."/>
            <person name="Vize P.D."/>
            <person name="Zorn A.M."/>
            <person name="Ito M."/>
            <person name="Marcotte E.M."/>
            <person name="Wallingford J.B."/>
            <person name="Ito Y."/>
            <person name="Asashima M."/>
            <person name="Ueno N."/>
            <person name="Matsuda Y."/>
            <person name="Veenstra G.J."/>
            <person name="Fujiyama A."/>
            <person name="Harland R.M."/>
            <person name="Taira M."/>
            <person name="Rokhsar D.S."/>
        </authorList>
    </citation>
    <scope>NUCLEOTIDE SEQUENCE [LARGE SCALE GENOMIC DNA]</scope>
    <source>
        <strain evidence="2">J</strain>
    </source>
</reference>
<sequence>MFRPNLPFLLAAQPKALSQQLAEPHTFSLRFSLSAESSRAPSKLQCNVNTAKVPAARSEHAPMMFL</sequence>
<organism evidence="1 2">
    <name type="scientific">Xenopus laevis</name>
    <name type="common">African clawed frog</name>
    <dbReference type="NCBI Taxonomy" id="8355"/>
    <lineage>
        <taxon>Eukaryota</taxon>
        <taxon>Metazoa</taxon>
        <taxon>Chordata</taxon>
        <taxon>Craniata</taxon>
        <taxon>Vertebrata</taxon>
        <taxon>Euteleostomi</taxon>
        <taxon>Amphibia</taxon>
        <taxon>Batrachia</taxon>
        <taxon>Anura</taxon>
        <taxon>Pipoidea</taxon>
        <taxon>Pipidae</taxon>
        <taxon>Xenopodinae</taxon>
        <taxon>Xenopus</taxon>
        <taxon>Xenopus</taxon>
    </lineage>
</organism>
<accession>A0A974D819</accession>
<evidence type="ECO:0000313" key="2">
    <source>
        <dbReference type="Proteomes" id="UP000694892"/>
    </source>
</evidence>
<evidence type="ECO:0000313" key="1">
    <source>
        <dbReference type="EMBL" id="OCT86887.1"/>
    </source>
</evidence>
<dbReference type="Proteomes" id="UP000694892">
    <property type="component" value="Chromosome 3S"/>
</dbReference>
<dbReference type="EMBL" id="CM004471">
    <property type="protein sequence ID" value="OCT86887.1"/>
    <property type="molecule type" value="Genomic_DNA"/>
</dbReference>
<dbReference type="AlphaFoldDB" id="A0A974D819"/>
<proteinExistence type="predicted"/>
<gene>
    <name evidence="1" type="ORF">XELAEV_18020577mg</name>
</gene>
<name>A0A974D819_XENLA</name>
<protein>
    <submittedName>
        <fullName evidence="1">Uncharacterized protein</fullName>
    </submittedName>
</protein>